<evidence type="ECO:0000313" key="2">
    <source>
        <dbReference type="EMBL" id="NMM95471.1"/>
    </source>
</evidence>
<feature type="transmembrane region" description="Helical" evidence="1">
    <location>
        <begin position="217"/>
        <end position="236"/>
    </location>
</feature>
<feature type="transmembrane region" description="Helical" evidence="1">
    <location>
        <begin position="243"/>
        <end position="262"/>
    </location>
</feature>
<feature type="transmembrane region" description="Helical" evidence="1">
    <location>
        <begin position="21"/>
        <end position="44"/>
    </location>
</feature>
<dbReference type="RefSeq" id="WP_169078424.1">
    <property type="nucleotide sequence ID" value="NZ_JAAIIF010000003.1"/>
</dbReference>
<reference evidence="2 3" key="1">
    <citation type="submission" date="2020-02" db="EMBL/GenBank/DDBJ databases">
        <title>Characterization of phylogenetic diversity of novel bifidobacterial species isolated in Czech ZOOs.</title>
        <authorList>
            <person name="Lugli G.A."/>
            <person name="Vera N.B."/>
            <person name="Ventura M."/>
        </authorList>
    </citation>
    <scope>NUCLEOTIDE SEQUENCE [LARGE SCALE GENOMIC DNA]</scope>
    <source>
        <strain evidence="2 3">DSM 109960</strain>
    </source>
</reference>
<sequence length="391" mass="44326">MQVDALPQEDLYRSPSSKLRIFLGNIRGIDALIIFAVIAARYLIQDIGGTLTTACCMCFVLLAIMAKIICYVLPVYGFRFIGRAIPIFLLGIAYFMPLHQIDLIMAMLLAIALCDMPVEDSFEYAGYISSVLFAVQLSLYKFGLIVDKMQWDRYDEDVAVSARHAIGFGHPNFVGLFVFPVLVAFLVSKRKVSRVYFGIIGLAYAYITYRYTDSRTFFYTAIAILLFGLARGLFVNSRFCAKCLILTIPVTIGVTFALAIWGSSNYSLSLLLSGRPYLWNRIISREMPRLYGPTGSIKAYYQQGKSIDNIWMHLLYVYGILITLIIIVLFCYFLNKCITSGHVYLALVVVAYLIYGLMEHHLFDYGYSVFPIILFAPFFNSSWVREDRSNA</sequence>
<feature type="transmembrane region" description="Helical" evidence="1">
    <location>
        <begin position="50"/>
        <end position="73"/>
    </location>
</feature>
<gene>
    <name evidence="2" type="ORF">G1C98_0207</name>
</gene>
<dbReference type="AlphaFoldDB" id="A0A7Y0EU92"/>
<feature type="transmembrane region" description="Helical" evidence="1">
    <location>
        <begin position="364"/>
        <end position="384"/>
    </location>
</feature>
<keyword evidence="1" id="KW-1133">Transmembrane helix</keyword>
<protein>
    <submittedName>
        <fullName evidence="2">Polysaccharide biosynthesis protein</fullName>
    </submittedName>
</protein>
<feature type="transmembrane region" description="Helical" evidence="1">
    <location>
        <begin position="341"/>
        <end position="358"/>
    </location>
</feature>
<keyword evidence="3" id="KW-1185">Reference proteome</keyword>
<dbReference type="Proteomes" id="UP000529710">
    <property type="component" value="Unassembled WGS sequence"/>
</dbReference>
<feature type="transmembrane region" description="Helical" evidence="1">
    <location>
        <begin position="310"/>
        <end position="334"/>
    </location>
</feature>
<keyword evidence="1" id="KW-0472">Membrane</keyword>
<comment type="caution">
    <text evidence="2">The sequence shown here is derived from an EMBL/GenBank/DDBJ whole genome shotgun (WGS) entry which is preliminary data.</text>
</comment>
<accession>A0A7Y0EU92</accession>
<evidence type="ECO:0000313" key="3">
    <source>
        <dbReference type="Proteomes" id="UP000529710"/>
    </source>
</evidence>
<keyword evidence="1" id="KW-0812">Transmembrane</keyword>
<name>A0A7Y0EU92_9BIFI</name>
<feature type="transmembrane region" description="Helical" evidence="1">
    <location>
        <begin position="166"/>
        <end position="187"/>
    </location>
</feature>
<dbReference type="EMBL" id="JAAIIF010000003">
    <property type="protein sequence ID" value="NMM95471.1"/>
    <property type="molecule type" value="Genomic_DNA"/>
</dbReference>
<evidence type="ECO:0000256" key="1">
    <source>
        <dbReference type="SAM" id="Phobius"/>
    </source>
</evidence>
<proteinExistence type="predicted"/>
<organism evidence="2 3">
    <name type="scientific">Bifidobacterium erythrocebi</name>
    <dbReference type="NCBI Taxonomy" id="2675325"/>
    <lineage>
        <taxon>Bacteria</taxon>
        <taxon>Bacillati</taxon>
        <taxon>Actinomycetota</taxon>
        <taxon>Actinomycetes</taxon>
        <taxon>Bifidobacteriales</taxon>
        <taxon>Bifidobacteriaceae</taxon>
        <taxon>Bifidobacterium</taxon>
    </lineage>
</organism>
<feature type="transmembrane region" description="Helical" evidence="1">
    <location>
        <begin position="125"/>
        <end position="146"/>
    </location>
</feature>